<dbReference type="OrthoDB" id="2014058at2759"/>
<dbReference type="PANTHER" id="PTHR12840:SF1">
    <property type="entry name" value="NADH DEHYDROGENASE [UBIQUINONE] 1 BETA SUBCOMPLEX SUBUNIT 8, MITOCHONDRIAL"/>
    <property type="match status" value="1"/>
</dbReference>
<organism evidence="3 4">
    <name type="scientific">Elaphomyces granulatus</name>
    <dbReference type="NCBI Taxonomy" id="519963"/>
    <lineage>
        <taxon>Eukaryota</taxon>
        <taxon>Fungi</taxon>
        <taxon>Dikarya</taxon>
        <taxon>Ascomycota</taxon>
        <taxon>Pezizomycotina</taxon>
        <taxon>Eurotiomycetes</taxon>
        <taxon>Eurotiomycetidae</taxon>
        <taxon>Eurotiales</taxon>
        <taxon>Elaphomycetaceae</taxon>
        <taxon>Elaphomyces</taxon>
    </lineage>
</organism>
<proteinExistence type="predicted"/>
<dbReference type="GO" id="GO:0005739">
    <property type="term" value="C:mitochondrion"/>
    <property type="evidence" value="ECO:0007669"/>
    <property type="project" value="InterPro"/>
</dbReference>
<dbReference type="PANTHER" id="PTHR12840">
    <property type="entry name" value="NADH-UBIQUINONE OXIDOREDUCTASE ASHI SUBUNIT"/>
    <property type="match status" value="1"/>
</dbReference>
<keyword evidence="2" id="KW-0472">Membrane</keyword>
<evidence type="ECO:0000313" key="4">
    <source>
        <dbReference type="Proteomes" id="UP000243515"/>
    </source>
</evidence>
<evidence type="ECO:0000256" key="1">
    <source>
        <dbReference type="SAM" id="MobiDB-lite"/>
    </source>
</evidence>
<feature type="transmembrane region" description="Helical" evidence="2">
    <location>
        <begin position="98"/>
        <end position="120"/>
    </location>
</feature>
<gene>
    <name evidence="3" type="ORF">Egran_05557</name>
</gene>
<name>A0A232LRB2_9EURO</name>
<dbReference type="EMBL" id="NPHW01005528">
    <property type="protein sequence ID" value="OXV06679.1"/>
    <property type="molecule type" value="Genomic_DNA"/>
</dbReference>
<comment type="caution">
    <text evidence="3">The sequence shown here is derived from an EMBL/GenBank/DDBJ whole genome shotgun (WGS) entry which is preliminary data.</text>
</comment>
<evidence type="ECO:0000256" key="2">
    <source>
        <dbReference type="SAM" id="Phobius"/>
    </source>
</evidence>
<evidence type="ECO:0000313" key="3">
    <source>
        <dbReference type="EMBL" id="OXV06679.1"/>
    </source>
</evidence>
<reference evidence="3 4" key="1">
    <citation type="journal article" date="2015" name="Environ. Microbiol.">
        <title>Metagenome sequence of Elaphomyces granulatus from sporocarp tissue reveals Ascomycota ectomycorrhizal fingerprints of genome expansion and a Proteobacteria-rich microbiome.</title>
        <authorList>
            <person name="Quandt C.A."/>
            <person name="Kohler A."/>
            <person name="Hesse C.N."/>
            <person name="Sharpton T.J."/>
            <person name="Martin F."/>
            <person name="Spatafora J.W."/>
        </authorList>
    </citation>
    <scope>NUCLEOTIDE SEQUENCE [LARGE SCALE GENOMIC DNA]</scope>
    <source>
        <strain evidence="3 4">OSC145934</strain>
    </source>
</reference>
<accession>A0A232LRB2</accession>
<dbReference type="InterPro" id="IPR008699">
    <property type="entry name" value="NDUFB8"/>
</dbReference>
<dbReference type="AlphaFoldDB" id="A0A232LRB2"/>
<dbReference type="Pfam" id="PF05821">
    <property type="entry name" value="NDUF_B8"/>
    <property type="match status" value="1"/>
</dbReference>
<keyword evidence="4" id="KW-1185">Reference proteome</keyword>
<sequence>MLSRRALSRALSRNPSRYGLSHASFLQIRSLTQTGINDPNMNGNYPNPPAEKRQFRDPYGDWWDKQDRRNFGEPVHEDNDILGVFSPEQYTHVTPRKAFVSIGCFVAVVLSLCGVVSVLYPDKPSAPQTYPDGLEKELGGPGAVPARTPGETW</sequence>
<keyword evidence="2" id="KW-1133">Transmembrane helix</keyword>
<dbReference type="Proteomes" id="UP000243515">
    <property type="component" value="Unassembled WGS sequence"/>
</dbReference>
<feature type="region of interest" description="Disordered" evidence="1">
    <location>
        <begin position="130"/>
        <end position="153"/>
    </location>
</feature>
<protein>
    <submittedName>
        <fullName evidence="3">Uncharacterized protein</fullName>
    </submittedName>
</protein>
<keyword evidence="2" id="KW-0812">Transmembrane</keyword>